<sequence>MEELKKAILDNLYKTNFYEALKNIKQLENNFPNKEEILFFYYYLYDLMYWISRNKQNASFDEIEKSKNKYFEKIIQKNGNDKSQSYLQLYLFLKENFTIFNRFIWFRKYEKEKDLLNHVLQENPKNLDAQFYLLFIDKENKKCFDFLMKNILDTQIVQKFIDNLRYKDEYLDDIQKLREKYNLTTEQSELFYKKEKKDYEGLYCYFNKYKERKNKYLHIITYGKVCFELQKYEEAIEYNENKKDKSSNDFFILGECYERIDNKRKAIQCYKNYYNNFRSGYWKNGINKLFELHAYDEIKDILKKEKSSLHEIEKTFFEAKILNIEKQYTNSINHLSSLTHKLQNHHDDLKKDIYFLYIQNNYELTLDYIEKSYQRIIDEKDFEADDIFGLSYSILSTFNEMKKYIKKLNIEYKNEFRKEAKSYLDKIRKLYIKKIRMIYKESKKQNIKLSDDRKLYYLSAFINTKAIKERIDIYKNKIKIEPDNPKYFLELGKLEYQKSKKTDKKYKKAVKSLEKSIELANKYFVNLDGESELLLVKIKKSKGEKKSYFDKSIKDYLFYNSFQKDIYTIFFEQTLYKYQSFSLNALSSLSENYLYFPTPEQLNDPFDVASESLEKQFKNLKLNKSDFKLCSLSQINDNKLMWSHYTQEHSGICVGYKFLYLPNYVGKSKVKYQNTNLVEKDIFNGILDYWTIKSEDWEYEQEVRLLHYGDKQKIHYTFDVSEAIEKNIIALQIESIIFGLKFQYEASIKPIILEIEKKQKKKINLFKANQRKQKLVLEEVNEKK</sequence>
<accession>A0ABX5JMG9</accession>
<protein>
    <recommendedName>
        <fullName evidence="3">DUF2971 domain-containing protein</fullName>
    </recommendedName>
</protein>
<organism evidence="1 2">
    <name type="scientific">Arcobacter lacus</name>
    <dbReference type="NCBI Taxonomy" id="1912876"/>
    <lineage>
        <taxon>Bacteria</taxon>
        <taxon>Pseudomonadati</taxon>
        <taxon>Campylobacterota</taxon>
        <taxon>Epsilonproteobacteria</taxon>
        <taxon>Campylobacterales</taxon>
        <taxon>Arcobacteraceae</taxon>
        <taxon>Arcobacter</taxon>
    </lineage>
</organism>
<comment type="caution">
    <text evidence="1">The sequence shown here is derived from an EMBL/GenBank/DDBJ whole genome shotgun (WGS) entry which is preliminary data.</text>
</comment>
<reference evidence="1 2" key="1">
    <citation type="submission" date="2017-02" db="EMBL/GenBank/DDBJ databases">
        <title>Arcobacter lacus sp. nov., a new species isolated from reclaimed water.</title>
        <authorList>
            <person name="Figueras M.J."/>
            <person name="Perez-Cataluna A."/>
            <person name="Salas-Masso N."/>
        </authorList>
    </citation>
    <scope>NUCLEOTIDE SEQUENCE [LARGE SCALE GENOMIC DNA]</scope>
    <source>
        <strain evidence="1 2">RW43-9</strain>
    </source>
</reference>
<gene>
    <name evidence="1" type="ORF">B0175_06020</name>
</gene>
<dbReference type="RefSeq" id="WP_108527739.1">
    <property type="nucleotide sequence ID" value="NZ_MUXF01000010.1"/>
</dbReference>
<dbReference type="Gene3D" id="1.25.40.10">
    <property type="entry name" value="Tetratricopeptide repeat domain"/>
    <property type="match status" value="1"/>
</dbReference>
<evidence type="ECO:0008006" key="3">
    <source>
        <dbReference type="Google" id="ProtNLM"/>
    </source>
</evidence>
<evidence type="ECO:0000313" key="2">
    <source>
        <dbReference type="Proteomes" id="UP000251311"/>
    </source>
</evidence>
<dbReference type="Pfam" id="PF11185">
    <property type="entry name" value="DUF2971"/>
    <property type="match status" value="1"/>
</dbReference>
<dbReference type="EMBL" id="MUXF01000010">
    <property type="protein sequence ID" value="PUE66263.1"/>
    <property type="molecule type" value="Genomic_DNA"/>
</dbReference>
<dbReference type="InterPro" id="IPR011990">
    <property type="entry name" value="TPR-like_helical_dom_sf"/>
</dbReference>
<keyword evidence="2" id="KW-1185">Reference proteome</keyword>
<evidence type="ECO:0000313" key="1">
    <source>
        <dbReference type="EMBL" id="PUE66263.1"/>
    </source>
</evidence>
<proteinExistence type="predicted"/>
<dbReference type="Proteomes" id="UP000251311">
    <property type="component" value="Unassembled WGS sequence"/>
</dbReference>
<name>A0ABX5JMG9_9BACT</name>
<dbReference type="InterPro" id="IPR021352">
    <property type="entry name" value="DUF2971"/>
</dbReference>